<evidence type="ECO:0000313" key="7">
    <source>
        <dbReference type="Proteomes" id="UP000321949"/>
    </source>
</evidence>
<name>A0A5C8HZD3_9MICO</name>
<feature type="transmembrane region" description="Helical" evidence="5">
    <location>
        <begin position="246"/>
        <end position="266"/>
    </location>
</feature>
<proteinExistence type="predicted"/>
<dbReference type="AlphaFoldDB" id="A0A5C8HZD3"/>
<protein>
    <submittedName>
        <fullName evidence="6">MFS transporter</fullName>
    </submittedName>
</protein>
<dbReference type="SUPFAM" id="SSF103473">
    <property type="entry name" value="MFS general substrate transporter"/>
    <property type="match status" value="1"/>
</dbReference>
<dbReference type="Gene3D" id="1.20.1250.20">
    <property type="entry name" value="MFS general substrate transporter like domains"/>
    <property type="match status" value="1"/>
</dbReference>
<evidence type="ECO:0000256" key="2">
    <source>
        <dbReference type="ARBA" id="ARBA00022692"/>
    </source>
</evidence>
<evidence type="ECO:0000313" key="6">
    <source>
        <dbReference type="EMBL" id="TXK10592.1"/>
    </source>
</evidence>
<reference evidence="6 7" key="1">
    <citation type="submission" date="2019-08" db="EMBL/GenBank/DDBJ databases">
        <authorList>
            <person name="Dong K."/>
        </authorList>
    </citation>
    <scope>NUCLEOTIDE SEQUENCE [LARGE SCALE GENOMIC DNA]</scope>
    <source>
        <strain evidence="6 7">K-1</strain>
    </source>
</reference>
<feature type="transmembrane region" description="Helical" evidence="5">
    <location>
        <begin position="40"/>
        <end position="61"/>
    </location>
</feature>
<dbReference type="Proteomes" id="UP000321949">
    <property type="component" value="Unassembled WGS sequence"/>
</dbReference>
<dbReference type="InterPro" id="IPR011701">
    <property type="entry name" value="MFS"/>
</dbReference>
<feature type="transmembrane region" description="Helical" evidence="5">
    <location>
        <begin position="298"/>
        <end position="317"/>
    </location>
</feature>
<dbReference type="GO" id="GO:0016020">
    <property type="term" value="C:membrane"/>
    <property type="evidence" value="ECO:0007669"/>
    <property type="project" value="UniProtKB-SubCell"/>
</dbReference>
<dbReference type="InterPro" id="IPR036259">
    <property type="entry name" value="MFS_trans_sf"/>
</dbReference>
<feature type="transmembrane region" description="Helical" evidence="5">
    <location>
        <begin position="329"/>
        <end position="350"/>
    </location>
</feature>
<feature type="transmembrane region" description="Helical" evidence="5">
    <location>
        <begin position="362"/>
        <end position="382"/>
    </location>
</feature>
<evidence type="ECO:0000256" key="5">
    <source>
        <dbReference type="SAM" id="Phobius"/>
    </source>
</evidence>
<feature type="transmembrane region" description="Helical" evidence="5">
    <location>
        <begin position="97"/>
        <end position="120"/>
    </location>
</feature>
<comment type="subcellular location">
    <subcellularLocation>
        <location evidence="1">Membrane</location>
        <topology evidence="1">Multi-pass membrane protein</topology>
    </subcellularLocation>
</comment>
<feature type="transmembrane region" description="Helical" evidence="5">
    <location>
        <begin position="140"/>
        <end position="157"/>
    </location>
</feature>
<evidence type="ECO:0000256" key="4">
    <source>
        <dbReference type="ARBA" id="ARBA00023136"/>
    </source>
</evidence>
<sequence length="406" mass="42598">MTLRPGRRAVGLMALTQFLLEVQFWFPLWLVFLLELGFDLTTAVIADGVFRLVSVVAEIPLGMLADRVGRKNCYLLISGLSAATFAGIAVIEDSWHLFAVWILWGLLWALNSGAATSYAFEISQTLGPRGGARGFGLIKGAAQLAALVSLISAGWFYELDPALPFWLTAVLAVVAGLLALGLPDIPHEVSRPTLRSVRHDIRGAVASPGTRAAIVVAVLFLFHAWSVRILFQPLALDLGLTPTETGWMYALVAAVAIAAAVAIGWAPPAHRPGVVGLGGGLTVAACAATWAMPAFGPVLWLPVLSLGWAAAWTTLELELAERTRPAVRATVLSIVSCAAGIGIAVARPALGIIADSAGSPAAFGLWALAGVVVVAAMAIPLLRMREHSAPARRHSSAKTAPRVLGT</sequence>
<feature type="transmembrane region" description="Helical" evidence="5">
    <location>
        <begin position="73"/>
        <end position="91"/>
    </location>
</feature>
<organism evidence="6 7">
    <name type="scientific">Microbacterium saccharophilum</name>
    <dbReference type="NCBI Taxonomy" id="1213358"/>
    <lineage>
        <taxon>Bacteria</taxon>
        <taxon>Bacillati</taxon>
        <taxon>Actinomycetota</taxon>
        <taxon>Actinomycetes</taxon>
        <taxon>Micrococcales</taxon>
        <taxon>Microbacteriaceae</taxon>
        <taxon>Microbacterium</taxon>
    </lineage>
</organism>
<keyword evidence="7" id="KW-1185">Reference proteome</keyword>
<dbReference type="EMBL" id="VRSX01000004">
    <property type="protein sequence ID" value="TXK10592.1"/>
    <property type="molecule type" value="Genomic_DNA"/>
</dbReference>
<evidence type="ECO:0000256" key="3">
    <source>
        <dbReference type="ARBA" id="ARBA00022989"/>
    </source>
</evidence>
<keyword evidence="4 5" id="KW-0472">Membrane</keyword>
<dbReference type="OrthoDB" id="350307at2"/>
<feature type="transmembrane region" description="Helical" evidence="5">
    <location>
        <begin position="12"/>
        <end position="34"/>
    </location>
</feature>
<feature type="transmembrane region" description="Helical" evidence="5">
    <location>
        <begin position="203"/>
        <end position="226"/>
    </location>
</feature>
<gene>
    <name evidence="6" type="ORF">FVP74_09640</name>
</gene>
<dbReference type="PANTHER" id="PTHR23530:SF1">
    <property type="entry name" value="PERMEASE, MAJOR FACILITATOR SUPERFAMILY-RELATED"/>
    <property type="match status" value="1"/>
</dbReference>
<dbReference type="PROSITE" id="PS00216">
    <property type="entry name" value="SUGAR_TRANSPORT_1"/>
    <property type="match status" value="1"/>
</dbReference>
<feature type="transmembrane region" description="Helical" evidence="5">
    <location>
        <begin position="273"/>
        <end position="292"/>
    </location>
</feature>
<comment type="caution">
    <text evidence="6">The sequence shown here is derived from an EMBL/GenBank/DDBJ whole genome shotgun (WGS) entry which is preliminary data.</text>
</comment>
<evidence type="ECO:0000256" key="1">
    <source>
        <dbReference type="ARBA" id="ARBA00004141"/>
    </source>
</evidence>
<dbReference type="Pfam" id="PF07690">
    <property type="entry name" value="MFS_1"/>
    <property type="match status" value="1"/>
</dbReference>
<keyword evidence="3 5" id="KW-1133">Transmembrane helix</keyword>
<feature type="transmembrane region" description="Helical" evidence="5">
    <location>
        <begin position="163"/>
        <end position="182"/>
    </location>
</feature>
<dbReference type="InterPro" id="IPR053160">
    <property type="entry name" value="MFS_DHA3_Transporter"/>
</dbReference>
<dbReference type="InterPro" id="IPR005829">
    <property type="entry name" value="Sugar_transporter_CS"/>
</dbReference>
<dbReference type="PANTHER" id="PTHR23530">
    <property type="entry name" value="TRANSPORT PROTEIN-RELATED"/>
    <property type="match status" value="1"/>
</dbReference>
<accession>A0A5C8HZD3</accession>
<dbReference type="GO" id="GO:0022857">
    <property type="term" value="F:transmembrane transporter activity"/>
    <property type="evidence" value="ECO:0007669"/>
    <property type="project" value="InterPro"/>
</dbReference>
<keyword evidence="2 5" id="KW-0812">Transmembrane</keyword>